<dbReference type="EMBL" id="AKWR02000025">
    <property type="protein sequence ID" value="EMJ38611.1"/>
    <property type="molecule type" value="Genomic_DNA"/>
</dbReference>
<gene>
    <name evidence="1" type="ORF">LEP1GSC079_4567</name>
</gene>
<protein>
    <submittedName>
        <fullName evidence="1">Uncharacterized protein</fullName>
    </submittedName>
</protein>
<organism evidence="1 2">
    <name type="scientific">Leptospira interrogans str. FPW1039</name>
    <dbReference type="NCBI Taxonomy" id="1193040"/>
    <lineage>
        <taxon>Bacteria</taxon>
        <taxon>Pseudomonadati</taxon>
        <taxon>Spirochaetota</taxon>
        <taxon>Spirochaetia</taxon>
        <taxon>Leptospirales</taxon>
        <taxon>Leptospiraceae</taxon>
        <taxon>Leptospira</taxon>
    </lineage>
</organism>
<proteinExistence type="predicted"/>
<reference evidence="1 2" key="1">
    <citation type="submission" date="2013-01" db="EMBL/GenBank/DDBJ databases">
        <authorList>
            <person name="Harkins D.M."/>
            <person name="Durkin A.S."/>
            <person name="Brinkac L.M."/>
            <person name="Haft D.H."/>
            <person name="Selengut J.D."/>
            <person name="Sanka R."/>
            <person name="DePew J."/>
            <person name="Purushe J."/>
            <person name="Peacock S.J."/>
            <person name="Thaipadungpanit J."/>
            <person name="Wuthiekanun V.W."/>
            <person name="Day N.P."/>
            <person name="Vinetz J.M."/>
            <person name="Sutton G.G."/>
            <person name="Nierman W.C."/>
            <person name="Fouts D.E."/>
        </authorList>
    </citation>
    <scope>NUCLEOTIDE SEQUENCE [LARGE SCALE GENOMIC DNA]</scope>
    <source>
        <strain evidence="1 2">FPW1039</strain>
    </source>
</reference>
<evidence type="ECO:0000313" key="1">
    <source>
        <dbReference type="EMBL" id="EMJ38611.1"/>
    </source>
</evidence>
<comment type="caution">
    <text evidence="1">The sequence shown here is derived from an EMBL/GenBank/DDBJ whole genome shotgun (WGS) entry which is preliminary data.</text>
</comment>
<dbReference type="Proteomes" id="UP000012164">
    <property type="component" value="Unassembled WGS sequence"/>
</dbReference>
<sequence>MWGWLCFSTDRVLEKLSLSLEPHKVLRSIVKCGNHHKVQFLRL</sequence>
<name>A0A0F6IKN6_LEPIR</name>
<evidence type="ECO:0000313" key="2">
    <source>
        <dbReference type="Proteomes" id="UP000012164"/>
    </source>
</evidence>
<dbReference type="AlphaFoldDB" id="A0A0F6IKN6"/>
<accession>A0A0F6IKN6</accession>